<proteinExistence type="predicted"/>
<dbReference type="RefSeq" id="WP_175314088.1">
    <property type="nucleotide sequence ID" value="NZ_CBCRYR010000074.1"/>
</dbReference>
<comment type="caution">
    <text evidence="2">The sequence shown here is derived from an EMBL/GenBank/DDBJ whole genome shotgun (WGS) entry which is preliminary data.</text>
</comment>
<dbReference type="SUPFAM" id="SSF51735">
    <property type="entry name" value="NAD(P)-binding Rossmann-fold domains"/>
    <property type="match status" value="1"/>
</dbReference>
<dbReference type="PANTHER" id="PTHR12126">
    <property type="entry name" value="NADH-UBIQUINONE OXIDOREDUCTASE 39 KDA SUBUNIT-RELATED"/>
    <property type="match status" value="1"/>
</dbReference>
<dbReference type="InterPro" id="IPR016040">
    <property type="entry name" value="NAD(P)-bd_dom"/>
</dbReference>
<protein>
    <submittedName>
        <fullName evidence="2">NAD(P)-dependent oxidoreductase</fullName>
    </submittedName>
</protein>
<evidence type="ECO:0000313" key="2">
    <source>
        <dbReference type="EMBL" id="NUU49203.1"/>
    </source>
</evidence>
<dbReference type="Gene3D" id="3.40.50.720">
    <property type="entry name" value="NAD(P)-binding Rossmann-like Domain"/>
    <property type="match status" value="1"/>
</dbReference>
<gene>
    <name evidence="2" type="ORF">HP438_19710</name>
</gene>
<sequence>MIVAVTGATGFVGRAVVDRAAGSGLTLRALTRRAQPSRAGITWIAGALDKLESLAVLVDGADAVLHIAGVVNAPDREGFVAGNIDGTRAMVAAAREAGVRRFVHVSSLSAREPDLSVYGWSKRQAEDVVTQSGLDWTIVRPSGIYGPHDTEWLDVFRTAKLGLAFMPPPGTLSLIAVEDFARLLTTLVATDGPRAVLEVDDGQVLTHADLAAAMGAAVGRRVMTLHLPKGLLQLGARIDRTLRGPRAKLTPDRVGYLCHPDWTADPALRPDPALWEPAIPLSQGLADTARWYRANGLL</sequence>
<dbReference type="Pfam" id="PF13460">
    <property type="entry name" value="NAD_binding_10"/>
    <property type="match status" value="1"/>
</dbReference>
<dbReference type="InterPro" id="IPR051207">
    <property type="entry name" value="ComplexI_NDUFA9_subunit"/>
</dbReference>
<evidence type="ECO:0000259" key="1">
    <source>
        <dbReference type="Pfam" id="PF13460"/>
    </source>
</evidence>
<dbReference type="GO" id="GO:0044877">
    <property type="term" value="F:protein-containing complex binding"/>
    <property type="evidence" value="ECO:0007669"/>
    <property type="project" value="TreeGrafter"/>
</dbReference>
<dbReference type="PANTHER" id="PTHR12126:SF11">
    <property type="entry name" value="NADH DEHYDROGENASE [UBIQUINONE] 1 ALPHA SUBCOMPLEX SUBUNIT 9, MITOCHONDRIAL"/>
    <property type="match status" value="1"/>
</dbReference>
<dbReference type="AlphaFoldDB" id="A0A7Y6B8K7"/>
<dbReference type="Proteomes" id="UP000536441">
    <property type="component" value="Unassembled WGS sequence"/>
</dbReference>
<evidence type="ECO:0000313" key="3">
    <source>
        <dbReference type="Proteomes" id="UP000536441"/>
    </source>
</evidence>
<dbReference type="EMBL" id="JABMCH010000071">
    <property type="protein sequence ID" value="NUU49203.1"/>
    <property type="molecule type" value="Genomic_DNA"/>
</dbReference>
<accession>A0A7Y6B8K7</accession>
<organism evidence="2 3">
    <name type="scientific">Sphingomonas zeae</name>
    <dbReference type="NCBI Taxonomy" id="1646122"/>
    <lineage>
        <taxon>Bacteria</taxon>
        <taxon>Pseudomonadati</taxon>
        <taxon>Pseudomonadota</taxon>
        <taxon>Alphaproteobacteria</taxon>
        <taxon>Sphingomonadales</taxon>
        <taxon>Sphingomonadaceae</taxon>
        <taxon>Sphingomonas</taxon>
    </lineage>
</organism>
<keyword evidence="3" id="KW-1185">Reference proteome</keyword>
<name>A0A7Y6B8K7_9SPHN</name>
<dbReference type="InterPro" id="IPR036291">
    <property type="entry name" value="NAD(P)-bd_dom_sf"/>
</dbReference>
<feature type="domain" description="NAD(P)-binding" evidence="1">
    <location>
        <begin position="7"/>
        <end position="146"/>
    </location>
</feature>
<reference evidence="2 3" key="1">
    <citation type="submission" date="2020-05" db="EMBL/GenBank/DDBJ databases">
        <title>Genome Sequencing of Type Strains.</title>
        <authorList>
            <person name="Lemaire J.F."/>
            <person name="Inderbitzin P."/>
            <person name="Gregorio O.A."/>
            <person name="Collins S.B."/>
            <person name="Wespe N."/>
            <person name="Knight-Connoni V."/>
        </authorList>
    </citation>
    <scope>NUCLEOTIDE SEQUENCE [LARGE SCALE GENOMIC DNA]</scope>
    <source>
        <strain evidence="2 3">DSM 100049</strain>
    </source>
</reference>